<organism evidence="1">
    <name type="scientific">Arundo donax</name>
    <name type="common">Giant reed</name>
    <name type="synonym">Donax arundinaceus</name>
    <dbReference type="NCBI Taxonomy" id="35708"/>
    <lineage>
        <taxon>Eukaryota</taxon>
        <taxon>Viridiplantae</taxon>
        <taxon>Streptophyta</taxon>
        <taxon>Embryophyta</taxon>
        <taxon>Tracheophyta</taxon>
        <taxon>Spermatophyta</taxon>
        <taxon>Magnoliopsida</taxon>
        <taxon>Liliopsida</taxon>
        <taxon>Poales</taxon>
        <taxon>Poaceae</taxon>
        <taxon>PACMAD clade</taxon>
        <taxon>Arundinoideae</taxon>
        <taxon>Arundineae</taxon>
        <taxon>Arundo</taxon>
    </lineage>
</organism>
<dbReference type="EMBL" id="GBRH01259351">
    <property type="protein sequence ID" value="JAD38544.1"/>
    <property type="molecule type" value="Transcribed_RNA"/>
</dbReference>
<dbReference type="AlphaFoldDB" id="A0A0A8ZGP2"/>
<sequence>MGRMARWPWRSPPPPPP</sequence>
<reference evidence="1" key="1">
    <citation type="submission" date="2014-09" db="EMBL/GenBank/DDBJ databases">
        <authorList>
            <person name="Magalhaes I.L.F."/>
            <person name="Oliveira U."/>
            <person name="Santos F.R."/>
            <person name="Vidigal T.H.D.A."/>
            <person name="Brescovit A.D."/>
            <person name="Santos A.J."/>
        </authorList>
    </citation>
    <scope>NUCLEOTIDE SEQUENCE</scope>
    <source>
        <tissue evidence="1">Shoot tissue taken approximately 20 cm above the soil surface</tissue>
    </source>
</reference>
<accession>A0A0A8ZGP2</accession>
<proteinExistence type="predicted"/>
<name>A0A0A8ZGP2_ARUDO</name>
<evidence type="ECO:0000313" key="1">
    <source>
        <dbReference type="EMBL" id="JAD38544.1"/>
    </source>
</evidence>
<protein>
    <submittedName>
        <fullName evidence="1">Uncharacterized protein</fullName>
    </submittedName>
</protein>
<reference evidence="1" key="2">
    <citation type="journal article" date="2015" name="Data Brief">
        <title>Shoot transcriptome of the giant reed, Arundo donax.</title>
        <authorList>
            <person name="Barrero R.A."/>
            <person name="Guerrero F.D."/>
            <person name="Moolhuijzen P."/>
            <person name="Goolsby J.A."/>
            <person name="Tidwell J."/>
            <person name="Bellgard S.E."/>
            <person name="Bellgard M.I."/>
        </authorList>
    </citation>
    <scope>NUCLEOTIDE SEQUENCE</scope>
    <source>
        <tissue evidence="1">Shoot tissue taken approximately 20 cm above the soil surface</tissue>
    </source>
</reference>